<dbReference type="Gene3D" id="1.10.357.10">
    <property type="entry name" value="Tetracycline Repressor, domain 2"/>
    <property type="match status" value="1"/>
</dbReference>
<keyword evidence="3" id="KW-0804">Transcription</keyword>
<proteinExistence type="predicted"/>
<evidence type="ECO:0000313" key="6">
    <source>
        <dbReference type="EMBL" id="PZG03557.1"/>
    </source>
</evidence>
<dbReference type="Proteomes" id="UP000249304">
    <property type="component" value="Unassembled WGS sequence"/>
</dbReference>
<protein>
    <submittedName>
        <fullName evidence="6">TetR/AcrR family transcriptional regulator</fullName>
    </submittedName>
</protein>
<sequence length="194" mass="20671">MPDVKHFDPDAVLEQVEHLFWRRGAATTGIAEVVAATGLSRSSLYATYGGKQELYAKALRRYVERRSEPMFRALAADGRGLPAVAAFFDALIEARCTGEYAGWGCMAANAHAEPAGPQVRDLLGRHHGMLRAALRAALETAGDQLRPGLDLDATAESLTLLAYGVNVRSRAGADAAALRRGVTAALDALRPTAL</sequence>
<accession>A0A2W2E1Y4</accession>
<evidence type="ECO:0000256" key="4">
    <source>
        <dbReference type="PROSITE-ProRule" id="PRU00335"/>
    </source>
</evidence>
<evidence type="ECO:0000256" key="1">
    <source>
        <dbReference type="ARBA" id="ARBA00023015"/>
    </source>
</evidence>
<dbReference type="InterPro" id="IPR009057">
    <property type="entry name" value="Homeodomain-like_sf"/>
</dbReference>
<reference evidence="6 7" key="1">
    <citation type="submission" date="2018-01" db="EMBL/GenBank/DDBJ databases">
        <title>Draft genome sequence of Nonomuraea sp. KC333.</title>
        <authorList>
            <person name="Sahin N."/>
            <person name="Saygin H."/>
            <person name="Ay H."/>
        </authorList>
    </citation>
    <scope>NUCLEOTIDE SEQUENCE [LARGE SCALE GENOMIC DNA]</scope>
    <source>
        <strain evidence="6 7">KC333</strain>
    </source>
</reference>
<keyword evidence="2 4" id="KW-0238">DNA-binding</keyword>
<feature type="DNA-binding region" description="H-T-H motif" evidence="4">
    <location>
        <begin position="29"/>
        <end position="48"/>
    </location>
</feature>
<dbReference type="EMBL" id="POUD01000421">
    <property type="protein sequence ID" value="PZG03557.1"/>
    <property type="molecule type" value="Genomic_DNA"/>
</dbReference>
<dbReference type="OrthoDB" id="9805134at2"/>
<evidence type="ECO:0000256" key="3">
    <source>
        <dbReference type="ARBA" id="ARBA00023163"/>
    </source>
</evidence>
<dbReference type="PANTHER" id="PTHR47506">
    <property type="entry name" value="TRANSCRIPTIONAL REGULATORY PROTEIN"/>
    <property type="match status" value="1"/>
</dbReference>
<dbReference type="Gene3D" id="1.10.10.60">
    <property type="entry name" value="Homeodomain-like"/>
    <property type="match status" value="1"/>
</dbReference>
<name>A0A2W2E1Y4_9ACTN</name>
<keyword evidence="1" id="KW-0805">Transcription regulation</keyword>
<evidence type="ECO:0000259" key="5">
    <source>
        <dbReference type="PROSITE" id="PS50977"/>
    </source>
</evidence>
<dbReference type="SUPFAM" id="SSF48498">
    <property type="entry name" value="Tetracyclin repressor-like, C-terminal domain"/>
    <property type="match status" value="1"/>
</dbReference>
<dbReference type="InterPro" id="IPR011075">
    <property type="entry name" value="TetR_C"/>
</dbReference>
<gene>
    <name evidence="6" type="ORF">C1J01_45785</name>
</gene>
<dbReference type="PROSITE" id="PS50977">
    <property type="entry name" value="HTH_TETR_2"/>
    <property type="match status" value="1"/>
</dbReference>
<dbReference type="Pfam" id="PF00440">
    <property type="entry name" value="TetR_N"/>
    <property type="match status" value="1"/>
</dbReference>
<dbReference type="SUPFAM" id="SSF46689">
    <property type="entry name" value="Homeodomain-like"/>
    <property type="match status" value="1"/>
</dbReference>
<evidence type="ECO:0000256" key="2">
    <source>
        <dbReference type="ARBA" id="ARBA00023125"/>
    </source>
</evidence>
<dbReference type="InterPro" id="IPR001647">
    <property type="entry name" value="HTH_TetR"/>
</dbReference>
<keyword evidence="7" id="KW-1185">Reference proteome</keyword>
<dbReference type="InterPro" id="IPR036271">
    <property type="entry name" value="Tet_transcr_reg_TetR-rel_C_sf"/>
</dbReference>
<dbReference type="RefSeq" id="WP_111185284.1">
    <property type="nucleotide sequence ID" value="NZ_POUD01000421.1"/>
</dbReference>
<feature type="domain" description="HTH tetR-type" evidence="5">
    <location>
        <begin position="6"/>
        <end position="66"/>
    </location>
</feature>
<dbReference type="GO" id="GO:0003677">
    <property type="term" value="F:DNA binding"/>
    <property type="evidence" value="ECO:0007669"/>
    <property type="project" value="UniProtKB-UniRule"/>
</dbReference>
<dbReference type="Pfam" id="PF16925">
    <property type="entry name" value="TetR_C_13"/>
    <property type="match status" value="1"/>
</dbReference>
<dbReference type="AlphaFoldDB" id="A0A2W2E1Y4"/>
<organism evidence="6 7">
    <name type="scientific">Nonomuraea aridisoli</name>
    <dbReference type="NCBI Taxonomy" id="2070368"/>
    <lineage>
        <taxon>Bacteria</taxon>
        <taxon>Bacillati</taxon>
        <taxon>Actinomycetota</taxon>
        <taxon>Actinomycetes</taxon>
        <taxon>Streptosporangiales</taxon>
        <taxon>Streptosporangiaceae</taxon>
        <taxon>Nonomuraea</taxon>
    </lineage>
</organism>
<dbReference type="PANTHER" id="PTHR47506:SF1">
    <property type="entry name" value="HTH-TYPE TRANSCRIPTIONAL REGULATOR YJDC"/>
    <property type="match status" value="1"/>
</dbReference>
<comment type="caution">
    <text evidence="6">The sequence shown here is derived from an EMBL/GenBank/DDBJ whole genome shotgun (WGS) entry which is preliminary data.</text>
</comment>
<evidence type="ECO:0000313" key="7">
    <source>
        <dbReference type="Proteomes" id="UP000249304"/>
    </source>
</evidence>